<dbReference type="InterPro" id="IPR002560">
    <property type="entry name" value="Transposase_DDE"/>
</dbReference>
<comment type="caution">
    <text evidence="2">The sequence shown here is derived from an EMBL/GenBank/DDBJ whole genome shotgun (WGS) entry which is preliminary data.</text>
</comment>
<dbReference type="PANTHER" id="PTHR33498">
    <property type="entry name" value="TRANSPOSASE FOR INSERTION SEQUENCE ELEMENT IS1557"/>
    <property type="match status" value="1"/>
</dbReference>
<sequence>MDPKTVRRYARAATADELIVPPRSQHSPLRPFQSYLNERWNEGCTDSARLYEEIRSLGYRGTDRTVRRWLESLRASSAPAPKVSDVPSTRKVTGWITRHPDNLTSNEALRLKHLLAHCIELATVVERVRDFAVMMTNREGHRLPEWIAATEPTELAPLRGFARNLRKDLDAVTAGLTLEWNSGPVEGHVNRIKMLKRQMLAGRNSIFSVSASSSTRHENDCPWRLPGS</sequence>
<accession>A0ABW6TS52</accession>
<name>A0ABW6TS52_9ACTN</name>
<evidence type="ECO:0000259" key="1">
    <source>
        <dbReference type="Pfam" id="PF01610"/>
    </source>
</evidence>
<evidence type="ECO:0000313" key="3">
    <source>
        <dbReference type="Proteomes" id="UP001602123"/>
    </source>
</evidence>
<reference evidence="2 3" key="1">
    <citation type="submission" date="2024-10" db="EMBL/GenBank/DDBJ databases">
        <title>The Natural Products Discovery Center: Release of the First 8490 Sequenced Strains for Exploring Actinobacteria Biosynthetic Diversity.</title>
        <authorList>
            <person name="Kalkreuter E."/>
            <person name="Kautsar S.A."/>
            <person name="Yang D."/>
            <person name="Bader C.D."/>
            <person name="Teijaro C.N."/>
            <person name="Fluegel L."/>
            <person name="Davis C.M."/>
            <person name="Simpson J.R."/>
            <person name="Lauterbach L."/>
            <person name="Steele A.D."/>
            <person name="Gui C."/>
            <person name="Meng S."/>
            <person name="Li G."/>
            <person name="Viehrig K."/>
            <person name="Ye F."/>
            <person name="Su P."/>
            <person name="Kiefer A.F."/>
            <person name="Nichols A."/>
            <person name="Cepeda A.J."/>
            <person name="Yan W."/>
            <person name="Fan B."/>
            <person name="Jiang Y."/>
            <person name="Adhikari A."/>
            <person name="Zheng C.-J."/>
            <person name="Schuster L."/>
            <person name="Cowan T.M."/>
            <person name="Smanski M.J."/>
            <person name="Chevrette M.G."/>
            <person name="De Carvalho L.P.S."/>
            <person name="Shen B."/>
        </authorList>
    </citation>
    <scope>NUCLEOTIDE SEQUENCE [LARGE SCALE GENOMIC DNA]</scope>
    <source>
        <strain evidence="2 3">NPDC001650</strain>
    </source>
</reference>
<evidence type="ECO:0000313" key="2">
    <source>
        <dbReference type="EMBL" id="MFF4215436.1"/>
    </source>
</evidence>
<dbReference type="InterPro" id="IPR047951">
    <property type="entry name" value="Transpos_ISL3"/>
</dbReference>
<dbReference type="PANTHER" id="PTHR33498:SF1">
    <property type="entry name" value="TRANSPOSASE FOR INSERTION SEQUENCE ELEMENT IS1557"/>
    <property type="match status" value="1"/>
</dbReference>
<dbReference type="Pfam" id="PF01610">
    <property type="entry name" value="DDE_Tnp_ISL3"/>
    <property type="match status" value="1"/>
</dbReference>
<gene>
    <name evidence="2" type="ORF">ACFYZM_04045</name>
</gene>
<protein>
    <submittedName>
        <fullName evidence="2">Transposase</fullName>
    </submittedName>
</protein>
<dbReference type="EMBL" id="JBIAUT010000001">
    <property type="protein sequence ID" value="MFF4215436.1"/>
    <property type="molecule type" value="Genomic_DNA"/>
</dbReference>
<dbReference type="Proteomes" id="UP001602123">
    <property type="component" value="Unassembled WGS sequence"/>
</dbReference>
<proteinExistence type="predicted"/>
<feature type="domain" description="Transposase IS204/IS1001/IS1096/IS1165 DDE" evidence="1">
    <location>
        <begin position="95"/>
        <end position="198"/>
    </location>
</feature>
<organism evidence="2 3">
    <name type="scientific">Streptomyces nondiastaticus</name>
    <dbReference type="NCBI Taxonomy" id="3154512"/>
    <lineage>
        <taxon>Bacteria</taxon>
        <taxon>Bacillati</taxon>
        <taxon>Actinomycetota</taxon>
        <taxon>Actinomycetes</taxon>
        <taxon>Kitasatosporales</taxon>
        <taxon>Streptomycetaceae</taxon>
        <taxon>Streptomyces</taxon>
    </lineage>
</organism>
<keyword evidence="3" id="KW-1185">Reference proteome</keyword>
<dbReference type="RefSeq" id="WP_388624232.1">
    <property type="nucleotide sequence ID" value="NZ_JBIAUT010000001.1"/>
</dbReference>